<evidence type="ECO:0000259" key="3">
    <source>
        <dbReference type="SMART" id="SM00062"/>
    </source>
</evidence>
<organism evidence="4 5">
    <name type="scientific">Ornithinimicrobium faecis</name>
    <dbReference type="NCBI Taxonomy" id="2934158"/>
    <lineage>
        <taxon>Bacteria</taxon>
        <taxon>Bacillati</taxon>
        <taxon>Actinomycetota</taxon>
        <taxon>Actinomycetes</taxon>
        <taxon>Micrococcales</taxon>
        <taxon>Ornithinimicrobiaceae</taxon>
        <taxon>Ornithinimicrobium</taxon>
    </lineage>
</organism>
<dbReference type="InterPro" id="IPR001638">
    <property type="entry name" value="Solute-binding_3/MltF_N"/>
</dbReference>
<dbReference type="CDD" id="cd01004">
    <property type="entry name" value="PBP2_MidA_like"/>
    <property type="match status" value="1"/>
</dbReference>
<dbReference type="PANTHER" id="PTHR35936">
    <property type="entry name" value="MEMBRANE-BOUND LYTIC MUREIN TRANSGLYCOSYLASE F"/>
    <property type="match status" value="1"/>
</dbReference>
<reference evidence="4" key="1">
    <citation type="submission" date="2022-06" db="EMBL/GenBank/DDBJ databases">
        <title>Ornithinimicrobium HY1793.</title>
        <authorList>
            <person name="Huang Y."/>
        </authorList>
    </citation>
    <scope>NUCLEOTIDE SEQUENCE</scope>
    <source>
        <strain evidence="4">HY1793</strain>
    </source>
</reference>
<sequence length="293" mass="30876">MLATVTLASCGLSSSPSQEDDDVAAESAAPQQEVNEELAAALPAEIQEAGVIRIATDPNYPPFETVDDDGKTIVGLDPDIAHAVGDILGVDIEYVESSFDGIIPALEAGKVDMAMSSIGDTKEREKTVDFATYYWNGTLVLVKKGNPEGIVADQACGVSIGVIRGSLQQNTFLPAQTPKCEEAGLEPPTSQAYQNGPQAQLALKSGRIDGVMLDAPPLLDAEQKSPDEFETVGPLVRNPNPGGVAFPKGSELVEPVNGAINLLIEDGTYAEILEKWNLTDIAVEESEINGAIE</sequence>
<feature type="region of interest" description="Disordered" evidence="2">
    <location>
        <begin position="11"/>
        <end position="32"/>
    </location>
</feature>
<dbReference type="EMBL" id="CP099489">
    <property type="protein sequence ID" value="USQ81528.1"/>
    <property type="molecule type" value="Genomic_DNA"/>
</dbReference>
<dbReference type="RefSeq" id="WP_252595045.1">
    <property type="nucleotide sequence ID" value="NZ_CP099489.1"/>
</dbReference>
<feature type="domain" description="Solute-binding protein family 3/N-terminal" evidence="3">
    <location>
        <begin position="51"/>
        <end position="280"/>
    </location>
</feature>
<dbReference type="PANTHER" id="PTHR35936:SF17">
    <property type="entry name" value="ARGININE-BINDING EXTRACELLULAR PROTEIN ARTP"/>
    <property type="match status" value="1"/>
</dbReference>
<evidence type="ECO:0000256" key="2">
    <source>
        <dbReference type="SAM" id="MobiDB-lite"/>
    </source>
</evidence>
<dbReference type="SMART" id="SM00062">
    <property type="entry name" value="PBPb"/>
    <property type="match status" value="1"/>
</dbReference>
<proteinExistence type="predicted"/>
<dbReference type="Proteomes" id="UP001056455">
    <property type="component" value="Chromosome"/>
</dbReference>
<dbReference type="SUPFAM" id="SSF53850">
    <property type="entry name" value="Periplasmic binding protein-like II"/>
    <property type="match status" value="1"/>
</dbReference>
<name>A0ABY4YYV5_9MICO</name>
<dbReference type="Pfam" id="PF00497">
    <property type="entry name" value="SBP_bac_3"/>
    <property type="match status" value="1"/>
</dbReference>
<accession>A0ABY4YYV5</accession>
<dbReference type="Gene3D" id="3.40.190.10">
    <property type="entry name" value="Periplasmic binding protein-like II"/>
    <property type="match status" value="2"/>
</dbReference>
<evidence type="ECO:0000313" key="5">
    <source>
        <dbReference type="Proteomes" id="UP001056455"/>
    </source>
</evidence>
<gene>
    <name evidence="4" type="ORF">NF556_07730</name>
</gene>
<keyword evidence="5" id="KW-1185">Reference proteome</keyword>
<protein>
    <submittedName>
        <fullName evidence="4">ABC transporter substrate-binding protein</fullName>
    </submittedName>
</protein>
<evidence type="ECO:0000256" key="1">
    <source>
        <dbReference type="ARBA" id="ARBA00022729"/>
    </source>
</evidence>
<evidence type="ECO:0000313" key="4">
    <source>
        <dbReference type="EMBL" id="USQ81528.1"/>
    </source>
</evidence>
<keyword evidence="1" id="KW-0732">Signal</keyword>